<reference evidence="1" key="2">
    <citation type="journal article" date="2015" name="Fish Shellfish Immunol.">
        <title>Early steps in the European eel (Anguilla anguilla)-Vibrio vulnificus interaction in the gills: Role of the RtxA13 toxin.</title>
        <authorList>
            <person name="Callol A."/>
            <person name="Pajuelo D."/>
            <person name="Ebbesson L."/>
            <person name="Teles M."/>
            <person name="MacKenzie S."/>
            <person name="Amaro C."/>
        </authorList>
    </citation>
    <scope>NUCLEOTIDE SEQUENCE</scope>
</reference>
<sequence length="33" mass="3792">MHMKRFTQTVLFCGLRSVFPCIPPTCDLYGLTD</sequence>
<protein>
    <submittedName>
        <fullName evidence="1">Uncharacterized protein</fullName>
    </submittedName>
</protein>
<evidence type="ECO:0000313" key="1">
    <source>
        <dbReference type="EMBL" id="JAH80076.1"/>
    </source>
</evidence>
<dbReference type="EMBL" id="GBXM01028501">
    <property type="protein sequence ID" value="JAH80076.1"/>
    <property type="molecule type" value="Transcribed_RNA"/>
</dbReference>
<reference evidence="1" key="1">
    <citation type="submission" date="2014-11" db="EMBL/GenBank/DDBJ databases">
        <authorList>
            <person name="Amaro Gonzalez C."/>
        </authorList>
    </citation>
    <scope>NUCLEOTIDE SEQUENCE</scope>
</reference>
<dbReference type="AlphaFoldDB" id="A0A0E9VPV9"/>
<name>A0A0E9VPV9_ANGAN</name>
<organism evidence="1">
    <name type="scientific">Anguilla anguilla</name>
    <name type="common">European freshwater eel</name>
    <name type="synonym">Muraena anguilla</name>
    <dbReference type="NCBI Taxonomy" id="7936"/>
    <lineage>
        <taxon>Eukaryota</taxon>
        <taxon>Metazoa</taxon>
        <taxon>Chordata</taxon>
        <taxon>Craniata</taxon>
        <taxon>Vertebrata</taxon>
        <taxon>Euteleostomi</taxon>
        <taxon>Actinopterygii</taxon>
        <taxon>Neopterygii</taxon>
        <taxon>Teleostei</taxon>
        <taxon>Anguilliformes</taxon>
        <taxon>Anguillidae</taxon>
        <taxon>Anguilla</taxon>
    </lineage>
</organism>
<proteinExistence type="predicted"/>
<accession>A0A0E9VPV9</accession>